<proteinExistence type="predicted"/>
<evidence type="ECO:0000313" key="2">
    <source>
        <dbReference type="EMBL" id="KAK3943780.1"/>
    </source>
</evidence>
<evidence type="ECO:0000259" key="1">
    <source>
        <dbReference type="Pfam" id="PF14765"/>
    </source>
</evidence>
<gene>
    <name evidence="2" type="ORF">QBC46DRAFT_338123</name>
</gene>
<organism evidence="2 3">
    <name type="scientific">Diplogelasinospora grovesii</name>
    <dbReference type="NCBI Taxonomy" id="303347"/>
    <lineage>
        <taxon>Eukaryota</taxon>
        <taxon>Fungi</taxon>
        <taxon>Dikarya</taxon>
        <taxon>Ascomycota</taxon>
        <taxon>Pezizomycotina</taxon>
        <taxon>Sordariomycetes</taxon>
        <taxon>Sordariomycetidae</taxon>
        <taxon>Sordariales</taxon>
        <taxon>Diplogelasinosporaceae</taxon>
        <taxon>Diplogelasinospora</taxon>
    </lineage>
</organism>
<protein>
    <recommendedName>
        <fullName evidence="1">Polyketide synthase dehydratase domain-containing protein</fullName>
    </recommendedName>
</protein>
<reference evidence="3" key="1">
    <citation type="journal article" date="2023" name="Mol. Phylogenet. Evol.">
        <title>Genome-scale phylogeny and comparative genomics of the fungal order Sordariales.</title>
        <authorList>
            <person name="Hensen N."/>
            <person name="Bonometti L."/>
            <person name="Westerberg I."/>
            <person name="Brannstrom I.O."/>
            <person name="Guillou S."/>
            <person name="Cros-Aarteil S."/>
            <person name="Calhoun S."/>
            <person name="Haridas S."/>
            <person name="Kuo A."/>
            <person name="Mondo S."/>
            <person name="Pangilinan J."/>
            <person name="Riley R."/>
            <person name="LaButti K."/>
            <person name="Andreopoulos B."/>
            <person name="Lipzen A."/>
            <person name="Chen C."/>
            <person name="Yan M."/>
            <person name="Daum C."/>
            <person name="Ng V."/>
            <person name="Clum A."/>
            <person name="Steindorff A."/>
            <person name="Ohm R.A."/>
            <person name="Martin F."/>
            <person name="Silar P."/>
            <person name="Natvig D.O."/>
            <person name="Lalanne C."/>
            <person name="Gautier V."/>
            <person name="Ament-Velasquez S.L."/>
            <person name="Kruys A."/>
            <person name="Hutchinson M.I."/>
            <person name="Powell A.J."/>
            <person name="Barry K."/>
            <person name="Miller A.N."/>
            <person name="Grigoriev I.V."/>
            <person name="Debuchy R."/>
            <person name="Gladieux P."/>
            <person name="Hiltunen Thoren M."/>
            <person name="Johannesson H."/>
        </authorList>
    </citation>
    <scope>NUCLEOTIDE SEQUENCE [LARGE SCALE GENOMIC DNA]</scope>
    <source>
        <strain evidence="3">CBS 340.73</strain>
    </source>
</reference>
<dbReference type="Proteomes" id="UP001303473">
    <property type="component" value="Unassembled WGS sequence"/>
</dbReference>
<name>A0AAN6NDJ6_9PEZI</name>
<dbReference type="AlphaFoldDB" id="A0AAN6NDJ6"/>
<comment type="caution">
    <text evidence="2">The sequence shown here is derived from an EMBL/GenBank/DDBJ whole genome shotgun (WGS) entry which is preliminary data.</text>
</comment>
<dbReference type="InterPro" id="IPR042104">
    <property type="entry name" value="PKS_dehydratase_sf"/>
</dbReference>
<dbReference type="Pfam" id="PF14765">
    <property type="entry name" value="PS-DH"/>
    <property type="match status" value="1"/>
</dbReference>
<dbReference type="Gene3D" id="3.10.129.110">
    <property type="entry name" value="Polyketide synthase dehydratase"/>
    <property type="match status" value="1"/>
</dbReference>
<evidence type="ECO:0000313" key="3">
    <source>
        <dbReference type="Proteomes" id="UP001303473"/>
    </source>
</evidence>
<keyword evidence="3" id="KW-1185">Reference proteome</keyword>
<feature type="domain" description="Polyketide synthase dehydratase" evidence="1">
    <location>
        <begin position="5"/>
        <end position="67"/>
    </location>
</feature>
<sequence>MPNEFETPYKMHPSVLDSMLQLPLLSLGTGGEASAECAYIPSAIRHFTISSRWRKRVNDSFCAHSTMEPRSDTFIIEMFSSQESEAASISIACLEPEAIKSAAVEFAVPPELCFQYKWQQVQSKEKEHDSNGETNGNASESHTKVVISVEKQFGVCPEISSIQAIKDWTSSL</sequence>
<accession>A0AAN6NDJ6</accession>
<dbReference type="InterPro" id="IPR049551">
    <property type="entry name" value="PKS_DH_C"/>
</dbReference>
<dbReference type="EMBL" id="MU853763">
    <property type="protein sequence ID" value="KAK3943780.1"/>
    <property type="molecule type" value="Genomic_DNA"/>
</dbReference>